<dbReference type="Pfam" id="PF00005">
    <property type="entry name" value="ABC_tran"/>
    <property type="match status" value="1"/>
</dbReference>
<evidence type="ECO:0000259" key="9">
    <source>
        <dbReference type="PROSITE" id="PS50893"/>
    </source>
</evidence>
<name>A0A3B0XAG5_9ZZZZ</name>
<evidence type="ECO:0000256" key="6">
    <source>
        <dbReference type="ARBA" id="ARBA00022989"/>
    </source>
</evidence>
<evidence type="ECO:0000256" key="8">
    <source>
        <dbReference type="SAM" id="Phobius"/>
    </source>
</evidence>
<dbReference type="InterPro" id="IPR017871">
    <property type="entry name" value="ABC_transporter-like_CS"/>
</dbReference>
<evidence type="ECO:0000256" key="4">
    <source>
        <dbReference type="ARBA" id="ARBA00022741"/>
    </source>
</evidence>
<keyword evidence="4" id="KW-0547">Nucleotide-binding</keyword>
<evidence type="ECO:0000313" key="11">
    <source>
        <dbReference type="EMBL" id="VAW65295.1"/>
    </source>
</evidence>
<sequence>MHPGNRPIEAPHAERTDMLNLKRMLPFLWSYKGRVFIALASLMLAKVATVGVPLILKEIVDALERSAVGGQGGAFGSATQFPQQIPLELPVMLLLGYGALRLVNVLFNELRDAIFARVRFRAMRDISTQVVKHLYELSLNFHLERKTGGISRDLERGSRSLSSVLNYLTFNIIPTLTEFVLVAIILFGQYNVHFALITFGTVVVYLIYTMALTEWRMHFRHEMNAYDSEANSRAIDGLINYETVKYFNNESYELKRYNKTLEKWEDAAVKSNSSMALLNFGQGAIIAIGVTMVMFFAAQGVVDGSMSMGDLVLINTMMLQLFIPLGFLGIIYRAMKYALADMDLMFKLLDTQPQIQDAEQAKDITVKQAHIEFKNIDFSYSSDRQILHNISFEIPSGHKVAVVGPSGAGKSTLARLLFRFYDVNSGEILIDGQNISKVTQASLREHIGIVPQDTVLFNDTIKHNIQYASPQAAEGDVRNAAKLANIDKFIESLTHNYETMVGERGLKLSGGEKQRVAIARVILKNPRILIFDEATSSLDSHSEQIILKSLKEVAQQHSALVIAHRLSTIVDANNIIVLEQGRIVEQGTHQQLLERGGLYADLWQAQKDKS</sequence>
<feature type="domain" description="ABC transporter" evidence="9">
    <location>
        <begin position="371"/>
        <end position="605"/>
    </location>
</feature>
<dbReference type="CDD" id="cd18582">
    <property type="entry name" value="ABC_6TM_ATM1_ABCB7"/>
    <property type="match status" value="1"/>
</dbReference>
<dbReference type="Pfam" id="PF00664">
    <property type="entry name" value="ABC_membrane"/>
    <property type="match status" value="1"/>
</dbReference>
<dbReference type="SUPFAM" id="SSF52540">
    <property type="entry name" value="P-loop containing nucleoside triphosphate hydrolases"/>
    <property type="match status" value="1"/>
</dbReference>
<feature type="domain" description="ABC transmembrane type-1" evidence="10">
    <location>
        <begin position="36"/>
        <end position="335"/>
    </location>
</feature>
<dbReference type="AlphaFoldDB" id="A0A3B0XAG5"/>
<comment type="subcellular location">
    <subcellularLocation>
        <location evidence="1">Mitochondrion membrane</location>
        <topology evidence="1">Multi-pass membrane protein</topology>
    </subcellularLocation>
</comment>
<dbReference type="FunFam" id="3.40.50.300:FF:000186">
    <property type="entry name" value="ATP-binding cassette sub-family B member 7, mitochondrial"/>
    <property type="match status" value="1"/>
</dbReference>
<gene>
    <name evidence="11" type="ORF">MNBD_GAMMA10-141</name>
</gene>
<protein>
    <submittedName>
        <fullName evidence="11">Efflux ABC transporter, permease/ATP-binding protein mlr7818</fullName>
    </submittedName>
</protein>
<evidence type="ECO:0000256" key="7">
    <source>
        <dbReference type="ARBA" id="ARBA00023136"/>
    </source>
</evidence>
<feature type="transmembrane region" description="Helical" evidence="8">
    <location>
        <begin position="164"/>
        <end position="187"/>
    </location>
</feature>
<keyword evidence="7 8" id="KW-0472">Membrane</keyword>
<dbReference type="EMBL" id="UOFJ01000175">
    <property type="protein sequence ID" value="VAW65295.1"/>
    <property type="molecule type" value="Genomic_DNA"/>
</dbReference>
<evidence type="ECO:0000256" key="5">
    <source>
        <dbReference type="ARBA" id="ARBA00022840"/>
    </source>
</evidence>
<dbReference type="PANTHER" id="PTHR24221">
    <property type="entry name" value="ATP-BINDING CASSETTE SUB-FAMILY B"/>
    <property type="match status" value="1"/>
</dbReference>
<dbReference type="GO" id="GO:0005524">
    <property type="term" value="F:ATP binding"/>
    <property type="evidence" value="ECO:0007669"/>
    <property type="project" value="UniProtKB-KW"/>
</dbReference>
<feature type="transmembrane region" description="Helical" evidence="8">
    <location>
        <begin position="277"/>
        <end position="299"/>
    </location>
</feature>
<dbReference type="InterPro" id="IPR027417">
    <property type="entry name" value="P-loop_NTPase"/>
</dbReference>
<dbReference type="InterPro" id="IPR039421">
    <property type="entry name" value="Type_1_exporter"/>
</dbReference>
<dbReference type="PANTHER" id="PTHR24221:SF402">
    <property type="entry name" value="IRON-SULFUR CLUSTERS TRANSPORTER ABCB7, MITOCHONDRIAL"/>
    <property type="match status" value="1"/>
</dbReference>
<evidence type="ECO:0000256" key="1">
    <source>
        <dbReference type="ARBA" id="ARBA00004225"/>
    </source>
</evidence>
<proteinExistence type="predicted"/>
<accession>A0A3B0XAG5</accession>
<keyword evidence="2" id="KW-0813">Transport</keyword>
<evidence type="ECO:0000256" key="2">
    <source>
        <dbReference type="ARBA" id="ARBA00022448"/>
    </source>
</evidence>
<evidence type="ECO:0000259" key="10">
    <source>
        <dbReference type="PROSITE" id="PS50929"/>
    </source>
</evidence>
<dbReference type="PROSITE" id="PS50893">
    <property type="entry name" value="ABC_TRANSPORTER_2"/>
    <property type="match status" value="1"/>
</dbReference>
<feature type="transmembrane region" description="Helical" evidence="8">
    <location>
        <begin position="35"/>
        <end position="56"/>
    </location>
</feature>
<dbReference type="GO" id="GO:0140359">
    <property type="term" value="F:ABC-type transporter activity"/>
    <property type="evidence" value="ECO:0007669"/>
    <property type="project" value="InterPro"/>
</dbReference>
<dbReference type="GO" id="GO:0016887">
    <property type="term" value="F:ATP hydrolysis activity"/>
    <property type="evidence" value="ECO:0007669"/>
    <property type="project" value="InterPro"/>
</dbReference>
<keyword evidence="5 11" id="KW-0067">ATP-binding</keyword>
<dbReference type="InterPro" id="IPR036640">
    <property type="entry name" value="ABC1_TM_sf"/>
</dbReference>
<feature type="transmembrane region" description="Helical" evidence="8">
    <location>
        <begin position="311"/>
        <end position="332"/>
    </location>
</feature>
<dbReference type="InterPro" id="IPR011527">
    <property type="entry name" value="ABC1_TM_dom"/>
</dbReference>
<dbReference type="InterPro" id="IPR003593">
    <property type="entry name" value="AAA+_ATPase"/>
</dbReference>
<dbReference type="GO" id="GO:0005743">
    <property type="term" value="C:mitochondrial inner membrane"/>
    <property type="evidence" value="ECO:0007669"/>
    <property type="project" value="TreeGrafter"/>
</dbReference>
<keyword evidence="3 8" id="KW-0812">Transmembrane</keyword>
<dbReference type="PROSITE" id="PS50929">
    <property type="entry name" value="ABC_TM1F"/>
    <property type="match status" value="1"/>
</dbReference>
<feature type="transmembrane region" description="Helical" evidence="8">
    <location>
        <begin position="193"/>
        <end position="213"/>
    </location>
</feature>
<dbReference type="Gene3D" id="1.20.1560.10">
    <property type="entry name" value="ABC transporter type 1, transmembrane domain"/>
    <property type="match status" value="1"/>
</dbReference>
<dbReference type="PROSITE" id="PS00211">
    <property type="entry name" value="ABC_TRANSPORTER_1"/>
    <property type="match status" value="1"/>
</dbReference>
<dbReference type="InterPro" id="IPR003439">
    <property type="entry name" value="ABC_transporter-like_ATP-bd"/>
</dbReference>
<dbReference type="GO" id="GO:0006879">
    <property type="term" value="P:intracellular iron ion homeostasis"/>
    <property type="evidence" value="ECO:0007669"/>
    <property type="project" value="TreeGrafter"/>
</dbReference>
<organism evidence="11">
    <name type="scientific">hydrothermal vent metagenome</name>
    <dbReference type="NCBI Taxonomy" id="652676"/>
    <lineage>
        <taxon>unclassified sequences</taxon>
        <taxon>metagenomes</taxon>
        <taxon>ecological metagenomes</taxon>
    </lineage>
</organism>
<dbReference type="SUPFAM" id="SSF90123">
    <property type="entry name" value="ABC transporter transmembrane region"/>
    <property type="match status" value="1"/>
</dbReference>
<keyword evidence="6 8" id="KW-1133">Transmembrane helix</keyword>
<reference evidence="11" key="1">
    <citation type="submission" date="2018-06" db="EMBL/GenBank/DDBJ databases">
        <authorList>
            <person name="Zhirakovskaya E."/>
        </authorList>
    </citation>
    <scope>NUCLEOTIDE SEQUENCE</scope>
</reference>
<dbReference type="SMART" id="SM00382">
    <property type="entry name" value="AAA"/>
    <property type="match status" value="1"/>
</dbReference>
<dbReference type="Gene3D" id="3.40.50.300">
    <property type="entry name" value="P-loop containing nucleotide triphosphate hydrolases"/>
    <property type="match status" value="1"/>
</dbReference>
<evidence type="ECO:0000256" key="3">
    <source>
        <dbReference type="ARBA" id="ARBA00022692"/>
    </source>
</evidence>